<dbReference type="GO" id="GO:0019058">
    <property type="term" value="P:viral life cycle"/>
    <property type="evidence" value="ECO:0007669"/>
    <property type="project" value="InterPro"/>
</dbReference>
<evidence type="ECO:0000313" key="4">
    <source>
        <dbReference type="EMBL" id="ALT55144.1"/>
    </source>
</evidence>
<dbReference type="Pfam" id="PF17477">
    <property type="entry name" value="Rota_VP4_MID"/>
    <property type="match status" value="1"/>
</dbReference>
<keyword evidence="1" id="KW-0946">Virion</keyword>
<protein>
    <recommendedName>
        <fullName evidence="1">Outer capsid protein VP4</fullName>
    </recommendedName>
</protein>
<dbReference type="InterPro" id="IPR038017">
    <property type="entry name" value="Rota_VP4_MID_sf"/>
</dbReference>
<proteinExistence type="inferred from homology"/>
<feature type="domain" description="Rotavirus VP4 membrane interaction" evidence="3">
    <location>
        <begin position="250"/>
        <end position="299"/>
    </location>
</feature>
<dbReference type="Proteomes" id="UP000222659">
    <property type="component" value="Genome"/>
</dbReference>
<sequence length="299" mass="33565">MRSLIYRQLLYNSYSVDLSDEITNIGAEKKENVTVQIGEFAERAYAPVLWGGGGPLKGCVGGPPLGGAYPPDKKNSPPTSWYLIHSSKEGVVFSVTDNSTCWMFTYLVLPNTAQTSVAVNVMNETVNISTDNPGTTYRFVDYVKTSSTQAYRSRNYLITAHRLQAYRRDGNGNISNYWGSDTYGDIRIGTYFNPVPNVVIDLNADFYVIPDSQRETCTEYIRKGLPAIQTTTYVTPISYAVRSRRIARPNEDIVISNSSLWKEVQYNRDIVIRFVFANNIIKAGGLGYKWSEISYKANN</sequence>
<dbReference type="InterPro" id="IPR000416">
    <property type="entry name" value="VP4_concanavalin-like"/>
</dbReference>
<evidence type="ECO:0000259" key="3">
    <source>
        <dbReference type="Pfam" id="PF17477"/>
    </source>
</evidence>
<dbReference type="InterPro" id="IPR035330">
    <property type="entry name" value="Rota_VP4_MID"/>
</dbReference>
<dbReference type="Gene3D" id="2.60.120.200">
    <property type="match status" value="1"/>
</dbReference>
<dbReference type="GO" id="GO:0019028">
    <property type="term" value="C:viral capsid"/>
    <property type="evidence" value="ECO:0007669"/>
    <property type="project" value="UniProtKB-KW"/>
</dbReference>
<dbReference type="SUPFAM" id="SSF111379">
    <property type="entry name" value="VP4 membrane interaction domain"/>
    <property type="match status" value="1"/>
</dbReference>
<keyword evidence="1" id="KW-0167">Capsid protein</keyword>
<evidence type="ECO:0000259" key="2">
    <source>
        <dbReference type="Pfam" id="PF00426"/>
    </source>
</evidence>
<evidence type="ECO:0000256" key="1">
    <source>
        <dbReference type="RuleBase" id="RU004344"/>
    </source>
</evidence>
<reference evidence="4 5" key="1">
    <citation type="journal article" date="2016" name="Arch. Virol.">
        <title>Complete genotyping of unusual species A rotavirus G12P[11] and G10P[14] isolates and evidence of frequent in vivo reassortment among the rotaviruses detected in children with diarrhea in Kolkata, India, during 2014.</title>
        <authorList>
            <person name="Mandal P."/>
            <person name="Mullick S."/>
            <person name="Nayak M.K."/>
            <person name="Mukherjee A."/>
            <person name="Ganguly N."/>
            <person name="Niyogi P."/>
            <person name="Panda S."/>
            <person name="Chawla-Sarkar M."/>
        </authorList>
    </citation>
    <scope>NUCLEOTIDE SEQUENCE [LARGE SCALE GENOMIC DNA]</scope>
    <source>
        <strain evidence="4 5">RVA/Human-wt/IND/MCS-KOL-127/2014/G12P[11]</strain>
    </source>
</reference>
<organism evidence="4 5">
    <name type="scientific">Rotavirus A</name>
    <dbReference type="NCBI Taxonomy" id="28875"/>
    <lineage>
        <taxon>Viruses</taxon>
        <taxon>Riboviria</taxon>
        <taxon>Orthornavirae</taxon>
        <taxon>Duplornaviricota</taxon>
        <taxon>Resentoviricetes</taxon>
        <taxon>Reovirales</taxon>
        <taxon>Sedoreoviridae</taxon>
        <taxon>Rotavirus</taxon>
        <taxon>Rotavirus alphagastroenteritidis</taxon>
    </lineage>
</organism>
<dbReference type="InterPro" id="IPR013320">
    <property type="entry name" value="ConA-like_dom_sf"/>
</dbReference>
<feature type="domain" description="Haemagglutinin outer capsid protein VP4 concanavalin-like" evidence="2">
    <location>
        <begin position="66"/>
        <end position="225"/>
    </location>
</feature>
<dbReference type="EMBL" id="KU292544">
    <property type="protein sequence ID" value="ALT55144.1"/>
    <property type="molecule type" value="Genomic_RNA"/>
</dbReference>
<name>A0A1B0UDN9_9REOV</name>
<accession>A0A1B0UDN9</accession>
<evidence type="ECO:0000313" key="5">
    <source>
        <dbReference type="Proteomes" id="UP000222659"/>
    </source>
</evidence>
<comment type="similarity">
    <text evidence="1">Belongs to the rotavirus VP4 family.</text>
</comment>
<feature type="non-terminal residue" evidence="4">
    <location>
        <position position="299"/>
    </location>
</feature>
<dbReference type="Pfam" id="PF00426">
    <property type="entry name" value="VP4_haemagglut"/>
    <property type="match status" value="1"/>
</dbReference>
<comment type="subcellular location">
    <subcellularLocation>
        <location evidence="1">Virion</location>
    </subcellularLocation>
</comment>
<dbReference type="SUPFAM" id="SSF49899">
    <property type="entry name" value="Concanavalin A-like lectins/glucanases"/>
    <property type="match status" value="1"/>
</dbReference>